<dbReference type="InterPro" id="IPR011081">
    <property type="entry name" value="Big_4"/>
</dbReference>
<evidence type="ECO:0000313" key="5">
    <source>
        <dbReference type="Proteomes" id="UP000228755"/>
    </source>
</evidence>
<feature type="compositionally biased region" description="Polar residues" evidence="1">
    <location>
        <begin position="81"/>
        <end position="106"/>
    </location>
</feature>
<feature type="compositionally biased region" description="Acidic residues" evidence="1">
    <location>
        <begin position="2418"/>
        <end position="2431"/>
    </location>
</feature>
<protein>
    <recommendedName>
        <fullName evidence="3">BIG2 domain-containing protein</fullName>
    </recommendedName>
</protein>
<accession>A0A2M9HQV3</accession>
<feature type="transmembrane region" description="Helical" evidence="2">
    <location>
        <begin position="2458"/>
        <end position="2480"/>
    </location>
</feature>
<dbReference type="EMBL" id="PGLQ01000002">
    <property type="protein sequence ID" value="PJM79203.1"/>
    <property type="molecule type" value="Genomic_DNA"/>
</dbReference>
<comment type="caution">
    <text evidence="4">The sequence shown here is derived from an EMBL/GenBank/DDBJ whole genome shotgun (WGS) entry which is preliminary data.</text>
</comment>
<gene>
    <name evidence="4" type="ORF">CUU80_03870</name>
</gene>
<keyword evidence="2" id="KW-1133">Transmembrane helix</keyword>
<organism evidence="4 5">
    <name type="scientific">Bifidobacterium scaligerum</name>
    <dbReference type="NCBI Taxonomy" id="2052656"/>
    <lineage>
        <taxon>Bacteria</taxon>
        <taxon>Bacillati</taxon>
        <taxon>Actinomycetota</taxon>
        <taxon>Actinomycetes</taxon>
        <taxon>Bifidobacteriales</taxon>
        <taxon>Bifidobacteriaceae</taxon>
        <taxon>Bifidobacterium</taxon>
    </lineage>
</organism>
<feature type="region of interest" description="Disordered" evidence="1">
    <location>
        <begin position="118"/>
        <end position="137"/>
    </location>
</feature>
<dbReference type="InterPro" id="IPR006626">
    <property type="entry name" value="PbH1"/>
</dbReference>
<name>A0A2M9HQV3_9BIFI</name>
<keyword evidence="5" id="KW-1185">Reference proteome</keyword>
<sequence length="2485" mass="253124">MLLHLANASLRRERFRPMGNDVYKGLKVGAASVTAAAVLGFGIPAAYAEDPADQGTSEQTNAQTVDTQTADTQPAQDSDSGDQANQTDNQATDHTTATNQSDGQTTDDNANVDAQVDADTIGDVPFTGATGSGTETDPYLINDLAALTSFRDSVNNKTENSTPNRPYFRKYVKLNADIDLGNEDWTPIHDFAGSFDGGGHTISNLKVTKATSVTDGKYTFGGLFGTVNNLYFVDASNQQVPAIQNLTVENVDVTGVTRAAGIVANLMDTSIVNSHVKGSVTIKSTGWSSSYAGGIVAYAYASITNCSVTQTGGNGISGIKKVGGLAGYIGENGSTVSGNTVTGVSVSATLSDAGGLIGAAQGNATITGNSVANATVSGFKSSTAGLVGRLVDSAGGTVQNNAVKNATLPKGGYALVADYGAGAGKAPAEGKFTVDDNLTAAVTGATSSEADEITGNVAVAQVGSEYYMSIADALAKAGANDTITLIADATESVVVPAGVNVTIDLNGHKLTNEDGKHTIVNKGMLTVTDSSAAKSGTVDNVSHSKAAVVNYGGATATLAGGNYTRSTEASTYDPATDKANSGGNSYYVLKNFGTMSVKAPSVVKFSDTNTGMSSSLVANGWYSSSDNDGDSAANAYGANGGATFTLEGGTLTGGKITVKNDDWGTFTMTGGTITQPVENFYAVLTYHKANITGGTITAPMFPIGASGIKDAKGDVGETAIGGDVTVVSEKGYALRALDNGKITVTGGTFTSGNKQGVSDLKPSTSGTPSVAISGGTFNVKPTESELAKDYVVNDNGDGTFGAKLHVAAIVTKADGTNAEYKTLAEAITAAGDGDVITLQDDTAEKIVISGKTNLTINGNGHAMSGTIEFSSTNGSNNGVTVESVRFTGTGAPLINVNGSGNKNIVLKDNTFDLTSAGWVVIYVQKTSDGLTIEDNTFNMPKITSGAAQVIGFAGTADARATNVTIKGNVLNGNADSTDGSVFFVMGWTAATNGEYGVTNLTIESNTVNTSGSAKVYGAWLRNVDTVTVKGNTFAGTVGVGLTSSLGQAANKNITVEGNSSTAKYGLYVNSGDSLEGGILTKDNTGMSYAPAQLPAGIAHADGSFSYYSTFDEAFSAAVDGETVKALNNATLSADVTVNKNVTLDLNGKTVDTAGFTFDVKDGSELTVTGNGTVSNSVAADEDNDDLHAMFNVAKGGSLSIEDGTYKGTGAPVASVEGTLSVNGGDFSVTKAAIFVLPEADGASLTVNGGTYKDSTVAISALAGTNKLAITGGDFDVNPASFDQDQAYTKYITGGTYAKNPGQSTIADDKKFIQNDAGRYVIVNATIASVETLADITVEAGTDPTGKLPSTVKVTLDNGLTREGVPVDWGDMPNTWQGPKGGTITLVGIVDGSDAVKATQKIIVNHATIKSATVNTTALSTPAGVDPTDQLPQQATIVWSSSDSDTQTVDVVWDEIKPDAFAKPGDFNVKGTVNVDGYQASVTVKVTVGNAVATKVEPTETVVDTIATNAPDAKLGKVKAKVTWSDGTTTDEDVTWPAIGADQYAAEGTFEVTGTVKDVQINGADATITVTVNVAARVITTVTPSDTRIEVETAGDADPKPSVTGKATLTWNDGKASTVDVSLTLPDDWNHPRTAHDVAVIGRVNGWDADIPFTVHVKAASATGATASGVSTEEKVAPVLPETAVVTWSNGETSAEKIEWPSIDTDQYAAQGSFEVTGTVKGVQIDGKDATVTITVTVTAATIAGVDNPADTVVTASGTKPALPATLTAHWSNGTDSQVGVTWAESDAYKTLAGGDYELTGTVAGWDGKVNVKVHVTPATPIKLANDGKVEATTKTGVAPELPGKLDVVWSNGDKVAAAVSWNDIDSALLGKVGTFTATGTVTVPSDASGLTEGATEITTRTFPVTATVTVEAVPVTNVTVAVDSPDLAIGSTAKATAAVKPGNATDQKVTWTSSNEKVATVDANGNIKALAEGTAEITATVGGVTSKAVKVTVTNVVVKVEPTAASVDTIATNKPDLSQVKATVTWSDGTTTTEAVTWKAIDADRYAAAGQFDVTGTVKGITIDGKKATVTVTVNVAARAITAVTPSNESIEVATAADTDPKPTATGKATLIWNDGKTSTVNVPLTLPDGWNHPRTAHDVAVTGRVDGWSGDVPFTVQVKAAKVIGAAGPAGVSTLEKVAPVLPQTAVVTWSNGETSSEAIIWDTYDEAKLDQAGEFTVTGSVKGQSVTVAVTVVAATITGVDSPADPVTTASGEAPDLPATLTAHWSNGTDSQVGVTWAESDAYKALAGGDYELTGTVAGWEGEVSVQVRVTPATPSKLANDGAIEVTTKAGVMPQLPAETDVVWSNGDTLAAAVVWNDIDTALLAKVGTFTVSGTVTVPADASGVAAAADAEESQTVTFTITATVTVTADSTTNPDDGDNDDNDGDNDDTDKGNDKTDNNGSAAKPNKTPLSSTGVAVGGIAGLSALMAFLAGIVLSFSRKRR</sequence>
<dbReference type="Proteomes" id="UP000228755">
    <property type="component" value="Unassembled WGS sequence"/>
</dbReference>
<feature type="domain" description="BIG2" evidence="3">
    <location>
        <begin position="1914"/>
        <end position="1991"/>
    </location>
</feature>
<evidence type="ECO:0000256" key="1">
    <source>
        <dbReference type="SAM" id="MobiDB-lite"/>
    </source>
</evidence>
<dbReference type="Gene3D" id="2.60.40.1080">
    <property type="match status" value="1"/>
</dbReference>
<dbReference type="InterPro" id="IPR011050">
    <property type="entry name" value="Pectin_lyase_fold/virulence"/>
</dbReference>
<evidence type="ECO:0000256" key="2">
    <source>
        <dbReference type="SAM" id="Phobius"/>
    </source>
</evidence>
<proteinExistence type="predicted"/>
<evidence type="ECO:0000259" key="3">
    <source>
        <dbReference type="SMART" id="SM00635"/>
    </source>
</evidence>
<dbReference type="SUPFAM" id="SSF51126">
    <property type="entry name" value="Pectin lyase-like"/>
    <property type="match status" value="2"/>
</dbReference>
<dbReference type="Pfam" id="PF02368">
    <property type="entry name" value="Big_2"/>
    <property type="match status" value="1"/>
</dbReference>
<dbReference type="InterPro" id="IPR008964">
    <property type="entry name" value="Invasin/intimin_cell_adhesion"/>
</dbReference>
<dbReference type="SUPFAM" id="SSF49373">
    <property type="entry name" value="Invasin/intimin cell-adhesion fragments"/>
    <property type="match status" value="1"/>
</dbReference>
<dbReference type="SMART" id="SM00635">
    <property type="entry name" value="BID_2"/>
    <property type="match status" value="1"/>
</dbReference>
<feature type="region of interest" description="Disordered" evidence="1">
    <location>
        <begin position="50"/>
        <end position="110"/>
    </location>
</feature>
<dbReference type="Pfam" id="PF07532">
    <property type="entry name" value="Big_4"/>
    <property type="match status" value="10"/>
</dbReference>
<feature type="compositionally biased region" description="Low complexity" evidence="1">
    <location>
        <begin position="59"/>
        <end position="77"/>
    </location>
</feature>
<dbReference type="InterPro" id="IPR012332">
    <property type="entry name" value="Autotransporter_pectin_lyase_C"/>
</dbReference>
<dbReference type="Gene3D" id="2.160.20.20">
    <property type="match status" value="1"/>
</dbReference>
<dbReference type="Gene3D" id="2.160.20.110">
    <property type="match status" value="1"/>
</dbReference>
<keyword evidence="2" id="KW-0472">Membrane</keyword>
<keyword evidence="2" id="KW-0812">Transmembrane</keyword>
<dbReference type="InterPro" id="IPR003343">
    <property type="entry name" value="Big_2"/>
</dbReference>
<feature type="region of interest" description="Disordered" evidence="1">
    <location>
        <begin position="2411"/>
        <end position="2456"/>
    </location>
</feature>
<evidence type="ECO:0000313" key="4">
    <source>
        <dbReference type="EMBL" id="PJM79203.1"/>
    </source>
</evidence>
<reference evidence="4 5" key="1">
    <citation type="submission" date="2017-11" db="EMBL/GenBank/DDBJ databases">
        <title>Draft genome sequences of strains TRE 1, TRE D, TRE H and TRI 7, isolated from tamarins, belonging to four potential novel Bifidobacterium species.</title>
        <authorList>
            <person name="Mattarelli P."/>
            <person name="Modesto M."/>
            <person name="Bonetti A."/>
            <person name="Puglisi E."/>
            <person name="Morelli L."/>
        </authorList>
    </citation>
    <scope>NUCLEOTIDE SEQUENCE [LARGE SCALE GENOMIC DNA]</scope>
    <source>
        <strain evidence="5">TRED</strain>
    </source>
</reference>
<dbReference type="SMART" id="SM00710">
    <property type="entry name" value="PbH1"/>
    <property type="match status" value="11"/>
</dbReference>